<dbReference type="Pfam" id="PF00733">
    <property type="entry name" value="Asn_synthase"/>
    <property type="match status" value="1"/>
</dbReference>
<name>A0A3D3R6E3_9PLAN</name>
<accession>A0A3D3R6E3</accession>
<evidence type="ECO:0000256" key="1">
    <source>
        <dbReference type="ARBA" id="ARBA00022741"/>
    </source>
</evidence>
<dbReference type="AlphaFoldDB" id="A0A3D3R6E3"/>
<comment type="caution">
    <text evidence="4">The sequence shown here is derived from an EMBL/GenBank/DDBJ whole genome shotgun (WGS) entry which is preliminary data.</text>
</comment>
<protein>
    <submittedName>
        <fullName evidence="4">Asparagine synthase</fullName>
    </submittedName>
</protein>
<dbReference type="PANTHER" id="PTHR11772:SF2">
    <property type="entry name" value="ASPARAGINE SYNTHETASE [GLUTAMINE-HYDROLYZING]"/>
    <property type="match status" value="1"/>
</dbReference>
<dbReference type="SUPFAM" id="SSF52402">
    <property type="entry name" value="Adenine nucleotide alpha hydrolases-like"/>
    <property type="match status" value="1"/>
</dbReference>
<dbReference type="InterPro" id="IPR001962">
    <property type="entry name" value="Asn_synthase"/>
</dbReference>
<evidence type="ECO:0000256" key="2">
    <source>
        <dbReference type="ARBA" id="ARBA00022840"/>
    </source>
</evidence>
<reference evidence="4 5" key="1">
    <citation type="journal article" date="2018" name="Nat. Biotechnol.">
        <title>A standardized bacterial taxonomy based on genome phylogeny substantially revises the tree of life.</title>
        <authorList>
            <person name="Parks D.H."/>
            <person name="Chuvochina M."/>
            <person name="Waite D.W."/>
            <person name="Rinke C."/>
            <person name="Skarshewski A."/>
            <person name="Chaumeil P.A."/>
            <person name="Hugenholtz P."/>
        </authorList>
    </citation>
    <scope>NUCLEOTIDE SEQUENCE [LARGE SCALE GENOMIC DNA]</scope>
    <source>
        <strain evidence="4">UBA9375</strain>
    </source>
</reference>
<keyword evidence="1" id="KW-0547">Nucleotide-binding</keyword>
<proteinExistence type="predicted"/>
<dbReference type="EMBL" id="DQAY01000094">
    <property type="protein sequence ID" value="HCO24434.1"/>
    <property type="molecule type" value="Genomic_DNA"/>
</dbReference>
<keyword evidence="2" id="KW-0067">ATP-binding</keyword>
<dbReference type="Proteomes" id="UP000263642">
    <property type="component" value="Unassembled WGS sequence"/>
</dbReference>
<dbReference type="InterPro" id="IPR050795">
    <property type="entry name" value="Asn_Synthetase"/>
</dbReference>
<dbReference type="Gene3D" id="3.40.50.620">
    <property type="entry name" value="HUPs"/>
    <property type="match status" value="1"/>
</dbReference>
<feature type="domain" description="Asparagine synthetase" evidence="3">
    <location>
        <begin position="170"/>
        <end position="304"/>
    </location>
</feature>
<dbReference type="GO" id="GO:0005524">
    <property type="term" value="F:ATP binding"/>
    <property type="evidence" value="ECO:0007669"/>
    <property type="project" value="UniProtKB-KW"/>
</dbReference>
<dbReference type="GO" id="GO:0006529">
    <property type="term" value="P:asparagine biosynthetic process"/>
    <property type="evidence" value="ECO:0007669"/>
    <property type="project" value="InterPro"/>
</dbReference>
<dbReference type="PANTHER" id="PTHR11772">
    <property type="entry name" value="ASPARAGINE SYNTHETASE"/>
    <property type="match status" value="1"/>
</dbReference>
<evidence type="ECO:0000313" key="5">
    <source>
        <dbReference type="Proteomes" id="UP000263642"/>
    </source>
</evidence>
<evidence type="ECO:0000259" key="3">
    <source>
        <dbReference type="Pfam" id="PF00733"/>
    </source>
</evidence>
<dbReference type="GO" id="GO:0004066">
    <property type="term" value="F:asparagine synthase (glutamine-hydrolyzing) activity"/>
    <property type="evidence" value="ECO:0007669"/>
    <property type="project" value="InterPro"/>
</dbReference>
<sequence>MVHEEYVERLVNLLDADANLIFNMTYEEATELVGSGSAEQVRQIDGQFALVHKNGTCVRMARSIGRPMRFFLAKRAEGPCLIIAERIDEIYEFLKSEGLDDQFRPSYTRMVPAHYVLELQLIGCPDPNPKTTRFFTPARNRLPNQLNEIGKHYISAVSREIHKWLDTIPAQQPIGVLFSGGVDSGAIFLLVYHALLMRKESPSRLKAFSLSIDGEGSDCRQARQFLEQMNLSLFLEEIDVPQESLDCQETIRIVEDYKQLDVQAATMTYALCKKIRELYPRWKYLIDGDGGDENLKDYPIDANPELTIRSVLNNLMLYQEGWGVEAVKHSLTYSGGQSRGHVRTYAPARSLGFSGFSPYALPNVIDIAEGIPYIELTEWNHEKLYALKGDIVCRGVKQVTGFSMPVYPKRRFQEGTVNRESFHSLFSDSENSYRQTLHSLYE</sequence>
<dbReference type="InterPro" id="IPR014729">
    <property type="entry name" value="Rossmann-like_a/b/a_fold"/>
</dbReference>
<gene>
    <name evidence="4" type="ORF">DIT97_15865</name>
</gene>
<evidence type="ECO:0000313" key="4">
    <source>
        <dbReference type="EMBL" id="HCO24434.1"/>
    </source>
</evidence>
<organism evidence="4 5">
    <name type="scientific">Gimesia maris</name>
    <dbReference type="NCBI Taxonomy" id="122"/>
    <lineage>
        <taxon>Bacteria</taxon>
        <taxon>Pseudomonadati</taxon>
        <taxon>Planctomycetota</taxon>
        <taxon>Planctomycetia</taxon>
        <taxon>Planctomycetales</taxon>
        <taxon>Planctomycetaceae</taxon>
        <taxon>Gimesia</taxon>
    </lineage>
</organism>